<comment type="caution">
    <text evidence="2">The sequence shown here is derived from an EMBL/GenBank/DDBJ whole genome shotgun (WGS) entry which is preliminary data.</text>
</comment>
<keyword evidence="1" id="KW-0812">Transmembrane</keyword>
<evidence type="ECO:0000313" key="2">
    <source>
        <dbReference type="EMBL" id="OAH58459.1"/>
    </source>
</evidence>
<feature type="transmembrane region" description="Helical" evidence="1">
    <location>
        <begin position="210"/>
        <end position="229"/>
    </location>
</feature>
<sequence>MASSFFTIIFNTVLQLVSLIGFIFVIGFMLDFLQKQSVTYLYRTFNKKGYLVTAWIGTPIHEFGHVIMCLLFRHRIKKVQWVPTRGDIHYLGFVEHSYNPRSLYQKIGNFFIGIGPFISGVVSLIILMYCFVPESYRLYTAYLENQVQPEQISLDMVKSVLLSSGVLFQSLFTIGNIVNPLFWLFIFFAISISTHIALSKEDIKGAATGISSVFIVLLTFNLLGAFFHFDSSKMISTLTSYHAYTMAFASLAILFSCVTLCICFIIYIVMHKVKRR</sequence>
<keyword evidence="1" id="KW-1133">Transmembrane helix</keyword>
<organism evidence="2 3">
    <name type="scientific">Domibacillus aminovorans</name>
    <dbReference type="NCBI Taxonomy" id="29332"/>
    <lineage>
        <taxon>Bacteria</taxon>
        <taxon>Bacillati</taxon>
        <taxon>Bacillota</taxon>
        <taxon>Bacilli</taxon>
        <taxon>Bacillales</taxon>
        <taxon>Bacillaceae</taxon>
        <taxon>Domibacillus</taxon>
    </lineage>
</organism>
<feature type="transmembrane region" description="Helical" evidence="1">
    <location>
        <begin position="110"/>
        <end position="132"/>
    </location>
</feature>
<dbReference type="Proteomes" id="UP000077271">
    <property type="component" value="Unassembled WGS sequence"/>
</dbReference>
<keyword evidence="1" id="KW-0472">Membrane</keyword>
<dbReference type="EMBL" id="LQWZ01000009">
    <property type="protein sequence ID" value="OAH58459.1"/>
    <property type="molecule type" value="Genomic_DNA"/>
</dbReference>
<gene>
    <name evidence="2" type="ORF">AWH48_17915</name>
</gene>
<dbReference type="AlphaFoldDB" id="A0A177KYH5"/>
<evidence type="ECO:0000313" key="3">
    <source>
        <dbReference type="Proteomes" id="UP000077271"/>
    </source>
</evidence>
<feature type="transmembrane region" description="Helical" evidence="1">
    <location>
        <begin position="241"/>
        <end position="270"/>
    </location>
</feature>
<protein>
    <submittedName>
        <fullName evidence="2">Uncharacterized protein</fullName>
    </submittedName>
</protein>
<reference evidence="2 3" key="1">
    <citation type="submission" date="2016-01" db="EMBL/GenBank/DDBJ databases">
        <title>Investigation of taxonomic status of Bacillus aminovorans.</title>
        <authorList>
            <person name="Verma A."/>
            <person name="Pal Y."/>
            <person name="Krishnamurthi S."/>
        </authorList>
    </citation>
    <scope>NUCLEOTIDE SEQUENCE [LARGE SCALE GENOMIC DNA]</scope>
    <source>
        <strain evidence="2 3">DSM 4337</strain>
    </source>
</reference>
<name>A0A177KYH5_9BACI</name>
<accession>A0A177KYH5</accession>
<feature type="transmembrane region" description="Helical" evidence="1">
    <location>
        <begin position="180"/>
        <end position="198"/>
    </location>
</feature>
<evidence type="ECO:0000256" key="1">
    <source>
        <dbReference type="SAM" id="Phobius"/>
    </source>
</evidence>
<dbReference type="RefSeq" id="WP_063974603.1">
    <property type="nucleotide sequence ID" value="NZ_LQWZ01000009.1"/>
</dbReference>
<proteinExistence type="predicted"/>
<dbReference type="OrthoDB" id="258743at2"/>
<feature type="transmembrane region" description="Helical" evidence="1">
    <location>
        <begin position="50"/>
        <end position="73"/>
    </location>
</feature>
<feature type="transmembrane region" description="Helical" evidence="1">
    <location>
        <begin position="6"/>
        <end position="30"/>
    </location>
</feature>